<evidence type="ECO:0000313" key="8">
    <source>
        <dbReference type="EMBL" id="RIJ23957.1"/>
    </source>
</evidence>
<evidence type="ECO:0000313" key="9">
    <source>
        <dbReference type="Proteomes" id="UP000265431"/>
    </source>
</evidence>
<evidence type="ECO:0000259" key="7">
    <source>
        <dbReference type="Pfam" id="PF07219"/>
    </source>
</evidence>
<keyword evidence="9" id="KW-1185">Reference proteome</keyword>
<reference evidence="8 9" key="1">
    <citation type="submission" date="2018-08" db="EMBL/GenBank/DDBJ databases">
        <title>Henriciella mobilis sp. nov., isolated from seawater.</title>
        <authorList>
            <person name="Cheng H."/>
            <person name="Wu Y.-H."/>
            <person name="Xu X.-W."/>
            <person name="Guo L.-L."/>
        </authorList>
    </citation>
    <scope>NUCLEOTIDE SEQUENCE [LARGE SCALE GENOMIC DNA]</scope>
    <source>
        <strain evidence="8 9">CCUG66934</strain>
    </source>
</reference>
<feature type="transmembrane region" description="Helical" evidence="6">
    <location>
        <begin position="43"/>
        <end position="66"/>
    </location>
</feature>
<protein>
    <submittedName>
        <fullName evidence="8">Heme biosynthesis protein HemY</fullName>
    </submittedName>
</protein>
<feature type="region of interest" description="Disordered" evidence="5">
    <location>
        <begin position="455"/>
        <end position="489"/>
    </location>
</feature>
<sequence>MIALFLIVCLIVVAGLIVLWASGLSGNVVITLGADTISIELVVAILGVILLGAVMALVWAALAGLIKLPKRFGQARRNSKKRSANRSLADGLLAAEAGDISLSRKHASRAAQHADDERLKLLLEARTAEIAHDWPSAERAWGQLARLSGGELAGLRGAAIAATERGDTAAAEARAREALELKTAADWPFTSLFDSQVARGHWQDALETLVIGERRGLISGDSLRRRRSVLYTAHATGMPNADRREAQKLLADALRASPAFAPAAYHGARQLKLEGKVKAAQGVLERGWRSSPHPALAHLSRRLGPEDTPRTQAARLNALIATNPDARESRILKAEIAMADRDWIGAIRELAPLVEEQPTARLSLLLEQALRGYGDNSEADRWGRMAITASREAEWSDIDPNGQAFDYSRRDWARLVYTFGDAGTLIHPRYESYGRELEAGRYIALPAPVAAVRTREAEPQKALPPASEPARTMTEPPADYVRGGAEDDA</sequence>
<keyword evidence="4 6" id="KW-0472">Membrane</keyword>
<evidence type="ECO:0000256" key="1">
    <source>
        <dbReference type="ARBA" id="ARBA00004370"/>
    </source>
</evidence>
<evidence type="ECO:0000256" key="6">
    <source>
        <dbReference type="SAM" id="Phobius"/>
    </source>
</evidence>
<evidence type="ECO:0000256" key="5">
    <source>
        <dbReference type="SAM" id="MobiDB-lite"/>
    </source>
</evidence>
<dbReference type="RefSeq" id="WP_119379146.1">
    <property type="nucleotide sequence ID" value="NZ_QWGB01000005.1"/>
</dbReference>
<proteinExistence type="predicted"/>
<dbReference type="Pfam" id="PF07219">
    <property type="entry name" value="HemY_N"/>
    <property type="match status" value="1"/>
</dbReference>
<evidence type="ECO:0000256" key="3">
    <source>
        <dbReference type="ARBA" id="ARBA00022989"/>
    </source>
</evidence>
<dbReference type="EMBL" id="QWGB01000005">
    <property type="protein sequence ID" value="RIJ23957.1"/>
    <property type="molecule type" value="Genomic_DNA"/>
</dbReference>
<feature type="domain" description="HemY N-terminal" evidence="7">
    <location>
        <begin position="26"/>
        <end position="130"/>
    </location>
</feature>
<name>A0A399R272_9PROT</name>
<comment type="caution">
    <text evidence="8">The sequence shown here is derived from an EMBL/GenBank/DDBJ whole genome shotgun (WGS) entry which is preliminary data.</text>
</comment>
<dbReference type="AlphaFoldDB" id="A0A399R272"/>
<comment type="subcellular location">
    <subcellularLocation>
        <location evidence="1">Membrane</location>
    </subcellularLocation>
</comment>
<keyword evidence="2 6" id="KW-0812">Transmembrane</keyword>
<organism evidence="8 9">
    <name type="scientific">Henriciella barbarensis</name>
    <dbReference type="NCBI Taxonomy" id="86342"/>
    <lineage>
        <taxon>Bacteria</taxon>
        <taxon>Pseudomonadati</taxon>
        <taxon>Pseudomonadota</taxon>
        <taxon>Alphaproteobacteria</taxon>
        <taxon>Hyphomonadales</taxon>
        <taxon>Hyphomonadaceae</taxon>
        <taxon>Henriciella</taxon>
    </lineage>
</organism>
<evidence type="ECO:0000256" key="4">
    <source>
        <dbReference type="ARBA" id="ARBA00023136"/>
    </source>
</evidence>
<dbReference type="InterPro" id="IPR010817">
    <property type="entry name" value="HemY_N"/>
</dbReference>
<dbReference type="InterPro" id="IPR011990">
    <property type="entry name" value="TPR-like_helical_dom_sf"/>
</dbReference>
<dbReference type="SUPFAM" id="SSF48452">
    <property type="entry name" value="TPR-like"/>
    <property type="match status" value="1"/>
</dbReference>
<accession>A0A399R272</accession>
<dbReference type="GO" id="GO:0016020">
    <property type="term" value="C:membrane"/>
    <property type="evidence" value="ECO:0007669"/>
    <property type="project" value="UniProtKB-SubCell"/>
</dbReference>
<gene>
    <name evidence="8" type="ORF">D1224_06825</name>
</gene>
<dbReference type="OrthoDB" id="9798343at2"/>
<keyword evidence="3 6" id="KW-1133">Transmembrane helix</keyword>
<evidence type="ECO:0000256" key="2">
    <source>
        <dbReference type="ARBA" id="ARBA00022692"/>
    </source>
</evidence>
<dbReference type="Proteomes" id="UP000265431">
    <property type="component" value="Unassembled WGS sequence"/>
</dbReference>
<dbReference type="Gene3D" id="1.25.40.10">
    <property type="entry name" value="Tetratricopeptide repeat domain"/>
    <property type="match status" value="1"/>
</dbReference>